<dbReference type="PANTHER" id="PTHR13847">
    <property type="entry name" value="SARCOSINE DEHYDROGENASE-RELATED"/>
    <property type="match status" value="1"/>
</dbReference>
<reference evidence="3" key="2">
    <citation type="submission" date="2020-09" db="EMBL/GenBank/DDBJ databases">
        <authorList>
            <person name="Sun Q."/>
            <person name="Zhou Y."/>
        </authorList>
    </citation>
    <scope>NUCLEOTIDE SEQUENCE</scope>
    <source>
        <strain evidence="3">CGMCC 1.6293</strain>
    </source>
</reference>
<evidence type="ECO:0000259" key="2">
    <source>
        <dbReference type="Pfam" id="PF01266"/>
    </source>
</evidence>
<proteinExistence type="predicted"/>
<name>A0A917T383_9RHOB</name>
<organism evidence="3 4">
    <name type="scientific">Pseudooceanicola nanhaiensis</name>
    <dbReference type="NCBI Taxonomy" id="375761"/>
    <lineage>
        <taxon>Bacteria</taxon>
        <taxon>Pseudomonadati</taxon>
        <taxon>Pseudomonadota</taxon>
        <taxon>Alphaproteobacteria</taxon>
        <taxon>Rhodobacterales</taxon>
        <taxon>Paracoccaceae</taxon>
        <taxon>Pseudooceanicola</taxon>
    </lineage>
</organism>
<sequence length="392" mass="40720">MLGSGPGHMRGTMTGQETFDVAVIGGGIAGVSAAAELAQDLRVVLLEAETQPGYHATGRSAAILAQTYGPPVIRRLTQAASKVFEAPPEGFPDGPLVSPRGLVRFASAENIDAVRAEFEATAADASLTWLEPAALEARVPLLRKGYAAGGFVNDAAQDIDVHALLTGYLRQFRARGGEVRTGAPVRGLVRKGTGWELRTGAGTIQAGILVNAAGAWADAVAGMAGVARQGLDPRRRSAITFEAPRGCDTAALPMLVGGDEDFYLKPEAGRLMASPADATSSAPCDARPEEIDIAVCVDRITRAFDLDVRRILSSWAGLRTFAPDGSPVCGFDPEQGNFFWLAGQGGYGVQTAPALAALAAALIRGGTPEGDLADRSLLRDLAPGRFDATVTG</sequence>
<dbReference type="Pfam" id="PF01266">
    <property type="entry name" value="DAO"/>
    <property type="match status" value="1"/>
</dbReference>
<evidence type="ECO:0000313" key="3">
    <source>
        <dbReference type="EMBL" id="GGM07605.1"/>
    </source>
</evidence>
<dbReference type="Gene3D" id="3.30.9.10">
    <property type="entry name" value="D-Amino Acid Oxidase, subunit A, domain 2"/>
    <property type="match status" value="1"/>
</dbReference>
<dbReference type="InterPro" id="IPR006076">
    <property type="entry name" value="FAD-dep_OxRdtase"/>
</dbReference>
<keyword evidence="4" id="KW-1185">Reference proteome</keyword>
<comment type="caution">
    <text evidence="3">The sequence shown here is derived from an EMBL/GenBank/DDBJ whole genome shotgun (WGS) entry which is preliminary data.</text>
</comment>
<dbReference type="InterPro" id="IPR036188">
    <property type="entry name" value="FAD/NAD-bd_sf"/>
</dbReference>
<protein>
    <submittedName>
        <fullName evidence="3">Glycerol-3-phosphate dehydrogenase</fullName>
    </submittedName>
</protein>
<dbReference type="AlphaFoldDB" id="A0A917T383"/>
<dbReference type="Gene3D" id="3.50.50.60">
    <property type="entry name" value="FAD/NAD(P)-binding domain"/>
    <property type="match status" value="1"/>
</dbReference>
<dbReference type="SUPFAM" id="SSF51905">
    <property type="entry name" value="FAD/NAD(P)-binding domain"/>
    <property type="match status" value="1"/>
</dbReference>
<accession>A0A917T383</accession>
<gene>
    <name evidence="3" type="ORF">GCM10011534_31980</name>
</gene>
<dbReference type="GO" id="GO:0016491">
    <property type="term" value="F:oxidoreductase activity"/>
    <property type="evidence" value="ECO:0007669"/>
    <property type="project" value="UniProtKB-KW"/>
</dbReference>
<dbReference type="EMBL" id="BMLF01000002">
    <property type="protein sequence ID" value="GGM07605.1"/>
    <property type="molecule type" value="Genomic_DNA"/>
</dbReference>
<feature type="domain" description="FAD dependent oxidoreductase" evidence="2">
    <location>
        <begin position="20"/>
        <end position="362"/>
    </location>
</feature>
<evidence type="ECO:0000313" key="4">
    <source>
        <dbReference type="Proteomes" id="UP000649829"/>
    </source>
</evidence>
<dbReference type="GO" id="GO:0005737">
    <property type="term" value="C:cytoplasm"/>
    <property type="evidence" value="ECO:0007669"/>
    <property type="project" value="TreeGrafter"/>
</dbReference>
<dbReference type="PANTHER" id="PTHR13847:SF287">
    <property type="entry name" value="FAD-DEPENDENT OXIDOREDUCTASE DOMAIN-CONTAINING PROTEIN 1"/>
    <property type="match status" value="1"/>
</dbReference>
<keyword evidence="1" id="KW-0560">Oxidoreductase</keyword>
<dbReference type="Proteomes" id="UP000649829">
    <property type="component" value="Unassembled WGS sequence"/>
</dbReference>
<evidence type="ECO:0000256" key="1">
    <source>
        <dbReference type="ARBA" id="ARBA00023002"/>
    </source>
</evidence>
<reference evidence="3" key="1">
    <citation type="journal article" date="2014" name="Int. J. Syst. Evol. Microbiol.">
        <title>Complete genome sequence of Corynebacterium casei LMG S-19264T (=DSM 44701T), isolated from a smear-ripened cheese.</title>
        <authorList>
            <consortium name="US DOE Joint Genome Institute (JGI-PGF)"/>
            <person name="Walter F."/>
            <person name="Albersmeier A."/>
            <person name="Kalinowski J."/>
            <person name="Ruckert C."/>
        </authorList>
    </citation>
    <scope>NUCLEOTIDE SEQUENCE</scope>
    <source>
        <strain evidence="3">CGMCC 1.6293</strain>
    </source>
</reference>